<sequence>MQEDDTSSPFKYISNVVEKHAEQRKAIQNFLAEISEKLETIQRLSEIHHASIPLHSRADAVIVAIFTVLERIVDEITRSRRSKLLINSPEVKLSEKAGKVSRKLRALRIRSKSSHKRTEGGSDVEDPNVDGADDGDDREHKFTVTNALSELQNRIFRF</sequence>
<feature type="region of interest" description="Disordered" evidence="1">
    <location>
        <begin position="111"/>
        <end position="138"/>
    </location>
</feature>
<organism evidence="2 3">
    <name type="scientific">Polytolypa hystricis (strain UAMH7299)</name>
    <dbReference type="NCBI Taxonomy" id="1447883"/>
    <lineage>
        <taxon>Eukaryota</taxon>
        <taxon>Fungi</taxon>
        <taxon>Dikarya</taxon>
        <taxon>Ascomycota</taxon>
        <taxon>Pezizomycotina</taxon>
        <taxon>Eurotiomycetes</taxon>
        <taxon>Eurotiomycetidae</taxon>
        <taxon>Onygenales</taxon>
        <taxon>Onygenales incertae sedis</taxon>
        <taxon>Polytolypa</taxon>
    </lineage>
</organism>
<dbReference type="Proteomes" id="UP000224634">
    <property type="component" value="Unassembled WGS sequence"/>
</dbReference>
<evidence type="ECO:0000313" key="2">
    <source>
        <dbReference type="EMBL" id="PGH00932.1"/>
    </source>
</evidence>
<proteinExistence type="predicted"/>
<dbReference type="EMBL" id="PDNA01000244">
    <property type="protein sequence ID" value="PGH00932.1"/>
    <property type="molecule type" value="Genomic_DNA"/>
</dbReference>
<accession>A0A2B7WWQ8</accession>
<name>A0A2B7WWQ8_POLH7</name>
<feature type="compositionally biased region" description="Acidic residues" evidence="1">
    <location>
        <begin position="122"/>
        <end position="136"/>
    </location>
</feature>
<gene>
    <name evidence="2" type="ORF">AJ80_09094</name>
</gene>
<protein>
    <submittedName>
        <fullName evidence="2">Uncharacterized protein</fullName>
    </submittedName>
</protein>
<evidence type="ECO:0000256" key="1">
    <source>
        <dbReference type="SAM" id="MobiDB-lite"/>
    </source>
</evidence>
<comment type="caution">
    <text evidence="2">The sequence shown here is derived from an EMBL/GenBank/DDBJ whole genome shotgun (WGS) entry which is preliminary data.</text>
</comment>
<keyword evidence="3" id="KW-1185">Reference proteome</keyword>
<evidence type="ECO:0000313" key="3">
    <source>
        <dbReference type="Proteomes" id="UP000224634"/>
    </source>
</evidence>
<reference evidence="2 3" key="1">
    <citation type="submission" date="2017-10" db="EMBL/GenBank/DDBJ databases">
        <title>Comparative genomics in systemic dimorphic fungi from Ajellomycetaceae.</title>
        <authorList>
            <person name="Munoz J.F."/>
            <person name="Mcewen J.G."/>
            <person name="Clay O.K."/>
            <person name="Cuomo C.A."/>
        </authorList>
    </citation>
    <scope>NUCLEOTIDE SEQUENCE [LARGE SCALE GENOMIC DNA]</scope>
    <source>
        <strain evidence="2 3">UAMH7299</strain>
    </source>
</reference>
<dbReference type="AlphaFoldDB" id="A0A2B7WWQ8"/>
<dbReference type="OrthoDB" id="5419927at2759"/>